<keyword evidence="3" id="KW-1185">Reference proteome</keyword>
<dbReference type="OrthoDB" id="793362at2"/>
<feature type="transmembrane region" description="Helical" evidence="1">
    <location>
        <begin position="21"/>
        <end position="41"/>
    </location>
</feature>
<feature type="transmembrane region" description="Helical" evidence="1">
    <location>
        <begin position="84"/>
        <end position="102"/>
    </location>
</feature>
<dbReference type="STRING" id="1176587.A8C56_12895"/>
<dbReference type="KEGG" id="nia:A8C56_12895"/>
<keyword evidence="1" id="KW-0472">Membrane</keyword>
<feature type="transmembrane region" description="Helical" evidence="1">
    <location>
        <begin position="108"/>
        <end position="128"/>
    </location>
</feature>
<gene>
    <name evidence="2" type="ORF">A8C56_12895</name>
</gene>
<accession>A0A1A9I3X9</accession>
<keyword evidence="1" id="KW-0812">Transmembrane</keyword>
<organism evidence="2 3">
    <name type="scientific">Niabella ginsenosidivorans</name>
    <dbReference type="NCBI Taxonomy" id="1176587"/>
    <lineage>
        <taxon>Bacteria</taxon>
        <taxon>Pseudomonadati</taxon>
        <taxon>Bacteroidota</taxon>
        <taxon>Chitinophagia</taxon>
        <taxon>Chitinophagales</taxon>
        <taxon>Chitinophagaceae</taxon>
        <taxon>Niabella</taxon>
    </lineage>
</organism>
<feature type="transmembrane region" description="Helical" evidence="1">
    <location>
        <begin position="238"/>
        <end position="258"/>
    </location>
</feature>
<dbReference type="EMBL" id="CP015772">
    <property type="protein sequence ID" value="ANH81759.1"/>
    <property type="molecule type" value="Genomic_DNA"/>
</dbReference>
<feature type="transmembrane region" description="Helical" evidence="1">
    <location>
        <begin position="149"/>
        <end position="167"/>
    </location>
</feature>
<feature type="transmembrane region" description="Helical" evidence="1">
    <location>
        <begin position="212"/>
        <end position="232"/>
    </location>
</feature>
<name>A0A1A9I3X9_9BACT</name>
<dbReference type="RefSeq" id="WP_067756681.1">
    <property type="nucleotide sequence ID" value="NZ_CP015772.1"/>
</dbReference>
<reference evidence="2 3" key="1">
    <citation type="submission" date="2016-05" db="EMBL/GenBank/DDBJ databases">
        <title>Niabella ginsenosidivorans BS26 whole genome sequencing.</title>
        <authorList>
            <person name="Im W.T."/>
            <person name="Siddiqi M.Z."/>
        </authorList>
    </citation>
    <scope>NUCLEOTIDE SEQUENCE [LARGE SCALE GENOMIC DNA]</scope>
    <source>
        <strain evidence="2 3">BS26</strain>
    </source>
</reference>
<protein>
    <submittedName>
        <fullName evidence="2">Uncharacterized protein</fullName>
    </submittedName>
</protein>
<evidence type="ECO:0000313" key="3">
    <source>
        <dbReference type="Proteomes" id="UP000077667"/>
    </source>
</evidence>
<feature type="transmembrane region" description="Helical" evidence="1">
    <location>
        <begin position="270"/>
        <end position="293"/>
    </location>
</feature>
<proteinExistence type="predicted"/>
<evidence type="ECO:0000313" key="2">
    <source>
        <dbReference type="EMBL" id="ANH81759.1"/>
    </source>
</evidence>
<evidence type="ECO:0000256" key="1">
    <source>
        <dbReference type="SAM" id="Phobius"/>
    </source>
</evidence>
<sequence length="305" mass="34974">MQHYFQLRIRLLNRQFKDFGLPPAWGWFLSGVLFTGASWLLFSKTSYAPYLYSLFALAYLLQLSERKRTGFLKITFPRNSYRKIRLLENGIVALPFILFLLVKQNYAAAFTVLVLGLTVSFFDHSIAFNKTIPTPFGKKPFEFLVGFRTYILLISGLYLLTGIAIAVHNFNLGLVTFAAFLLLQVTFCSQPEKLFYLWNDARPPKVFLAEKIKTSALHSICLSVLPLLALLIANPQKWWLLLALQLLACFYNALLIFIKYSTYPHEIDLVQFLTFIACIGFPPLLLGGIPFYYSRSVNNLSRYLS</sequence>
<dbReference type="AlphaFoldDB" id="A0A1A9I3X9"/>
<keyword evidence="1" id="KW-1133">Transmembrane helix</keyword>
<dbReference type="Proteomes" id="UP000077667">
    <property type="component" value="Chromosome"/>
</dbReference>
<feature type="transmembrane region" description="Helical" evidence="1">
    <location>
        <begin position="47"/>
        <end position="63"/>
    </location>
</feature>